<comment type="caution">
    <text evidence="7">The sequence shown here is derived from an EMBL/GenBank/DDBJ whole genome shotgun (WGS) entry which is preliminary data.</text>
</comment>
<evidence type="ECO:0000256" key="3">
    <source>
        <dbReference type="ARBA" id="ARBA00022723"/>
    </source>
</evidence>
<comment type="subcellular location">
    <subcellularLocation>
        <location evidence="1">Cytoplasm</location>
    </subcellularLocation>
</comment>
<dbReference type="EMBL" id="VIIS01000929">
    <property type="protein sequence ID" value="KAF0303567.1"/>
    <property type="molecule type" value="Genomic_DNA"/>
</dbReference>
<name>A0A6A4W701_AMPAM</name>
<dbReference type="InterPro" id="IPR018247">
    <property type="entry name" value="EF_Hand_1_Ca_BS"/>
</dbReference>
<evidence type="ECO:0000256" key="2">
    <source>
        <dbReference type="ARBA" id="ARBA00022490"/>
    </source>
</evidence>
<proteinExistence type="predicted"/>
<dbReference type="GO" id="GO:0005737">
    <property type="term" value="C:cytoplasm"/>
    <property type="evidence" value="ECO:0007669"/>
    <property type="project" value="UniProtKB-SubCell"/>
</dbReference>
<feature type="domain" description="EF-hand" evidence="6">
    <location>
        <begin position="11"/>
        <end position="46"/>
    </location>
</feature>
<dbReference type="EMBL" id="VIIS01000774">
    <property type="protein sequence ID" value="KAF0305217.1"/>
    <property type="molecule type" value="Genomic_DNA"/>
</dbReference>
<dbReference type="PANTHER" id="PTHR46212:SF3">
    <property type="entry name" value="GH27120P"/>
    <property type="match status" value="1"/>
</dbReference>
<dbReference type="GO" id="GO:0048306">
    <property type="term" value="F:calcium-dependent protein binding"/>
    <property type="evidence" value="ECO:0007669"/>
    <property type="project" value="UniProtKB-ARBA"/>
</dbReference>
<gene>
    <name evidence="7" type="primary">pef1_2</name>
    <name evidence="8" type="synonym">pef1_1</name>
    <name evidence="8" type="ORF">FJT64_023160</name>
    <name evidence="7" type="ORF">FJT64_024454</name>
</gene>
<keyword evidence="9" id="KW-1185">Reference proteome</keyword>
<dbReference type="Pfam" id="PF13499">
    <property type="entry name" value="EF-hand_7"/>
    <property type="match status" value="2"/>
</dbReference>
<feature type="domain" description="EF-hand" evidence="6">
    <location>
        <begin position="87"/>
        <end position="113"/>
    </location>
</feature>
<evidence type="ECO:0000313" key="9">
    <source>
        <dbReference type="Proteomes" id="UP000440578"/>
    </source>
</evidence>
<evidence type="ECO:0000259" key="6">
    <source>
        <dbReference type="PROSITE" id="PS50222"/>
    </source>
</evidence>
<evidence type="ECO:0000256" key="4">
    <source>
        <dbReference type="ARBA" id="ARBA00022737"/>
    </source>
</evidence>
<dbReference type="InterPro" id="IPR051426">
    <property type="entry name" value="Peflin/Sorcin_CaBP"/>
</dbReference>
<feature type="domain" description="EF-hand" evidence="6">
    <location>
        <begin position="48"/>
        <end position="83"/>
    </location>
</feature>
<evidence type="ECO:0000313" key="8">
    <source>
        <dbReference type="EMBL" id="KAF0305217.1"/>
    </source>
</evidence>
<evidence type="ECO:0000256" key="1">
    <source>
        <dbReference type="ARBA" id="ARBA00004496"/>
    </source>
</evidence>
<dbReference type="SMART" id="SM00054">
    <property type="entry name" value="EFh"/>
    <property type="match status" value="3"/>
</dbReference>
<keyword evidence="4" id="KW-0677">Repeat</keyword>
<dbReference type="PANTHER" id="PTHR46212">
    <property type="entry name" value="PEFLIN"/>
    <property type="match status" value="1"/>
</dbReference>
<dbReference type="OrthoDB" id="10248537at2759"/>
<evidence type="ECO:0000313" key="7">
    <source>
        <dbReference type="EMBL" id="KAF0303567.1"/>
    </source>
</evidence>
<reference evidence="7 9" key="1">
    <citation type="submission" date="2019-07" db="EMBL/GenBank/DDBJ databases">
        <title>Draft genome assembly of a fouling barnacle, Amphibalanus amphitrite (Darwin, 1854): The first reference genome for Thecostraca.</title>
        <authorList>
            <person name="Kim W."/>
        </authorList>
    </citation>
    <scope>NUCLEOTIDE SEQUENCE [LARGE SCALE GENOMIC DNA]</scope>
    <source>
        <strain evidence="7">SNU_AA5</strain>
        <tissue evidence="7">Soma without cirri and trophi</tissue>
    </source>
</reference>
<dbReference type="AlphaFoldDB" id="A0A6A4W701"/>
<dbReference type="InterPro" id="IPR011992">
    <property type="entry name" value="EF-hand-dom_pair"/>
</dbReference>
<evidence type="ECO:0000256" key="5">
    <source>
        <dbReference type="ARBA" id="ARBA00022837"/>
    </source>
</evidence>
<dbReference type="GO" id="GO:0005509">
    <property type="term" value="F:calcium ion binding"/>
    <property type="evidence" value="ECO:0007669"/>
    <property type="project" value="InterPro"/>
</dbReference>
<dbReference type="Proteomes" id="UP000440578">
    <property type="component" value="Unassembled WGS sequence"/>
</dbReference>
<dbReference type="PROSITE" id="PS50222">
    <property type="entry name" value="EF_HAND_2"/>
    <property type="match status" value="3"/>
</dbReference>
<keyword evidence="5" id="KW-0106">Calcium</keyword>
<protein>
    <submittedName>
        <fullName evidence="7">Peflin</fullName>
    </submittedName>
</protein>
<organism evidence="7 9">
    <name type="scientific">Amphibalanus amphitrite</name>
    <name type="common">Striped barnacle</name>
    <name type="synonym">Balanus amphitrite</name>
    <dbReference type="NCBI Taxonomy" id="1232801"/>
    <lineage>
        <taxon>Eukaryota</taxon>
        <taxon>Metazoa</taxon>
        <taxon>Ecdysozoa</taxon>
        <taxon>Arthropoda</taxon>
        <taxon>Crustacea</taxon>
        <taxon>Multicrustacea</taxon>
        <taxon>Cirripedia</taxon>
        <taxon>Thoracica</taxon>
        <taxon>Thoracicalcarea</taxon>
        <taxon>Balanomorpha</taxon>
        <taxon>Balanoidea</taxon>
        <taxon>Balanidae</taxon>
        <taxon>Amphibalaninae</taxon>
        <taxon>Amphibalanus</taxon>
    </lineage>
</organism>
<dbReference type="SUPFAM" id="SSF47473">
    <property type="entry name" value="EF-hand"/>
    <property type="match status" value="1"/>
</dbReference>
<dbReference type="Gene3D" id="1.10.238.10">
    <property type="entry name" value="EF-hand"/>
    <property type="match status" value="1"/>
</dbReference>
<sequence length="180" mass="20412">MSNYPVPPQGGVDPKAAQWFRMVDRDNSGRITAEELQQALSSGNWQKFDIACCRMMIRMFDKDGNDTVDLNEFGHLFNYVNAWIGTFQKFDSNKSSSIDSRELQQAFAEMGYRLSPAFADSVLKKYDIRKTGQITVDHFILSCIQLQNLTNAFRARDTAMKGTINIGFEDFLATCFNCTA</sequence>
<accession>A0A6A4W701</accession>
<keyword evidence="3" id="KW-0479">Metal-binding</keyword>
<keyword evidence="2" id="KW-0963">Cytoplasm</keyword>
<dbReference type="InterPro" id="IPR002048">
    <property type="entry name" value="EF_hand_dom"/>
</dbReference>
<dbReference type="PROSITE" id="PS00018">
    <property type="entry name" value="EF_HAND_1"/>
    <property type="match status" value="2"/>
</dbReference>